<evidence type="ECO:0000313" key="2">
    <source>
        <dbReference type="Proteomes" id="UP001293254"/>
    </source>
</evidence>
<protein>
    <submittedName>
        <fullName evidence="1">Uncharacterized protein</fullName>
    </submittedName>
</protein>
<name>A0AAE2CW99_9LAMI</name>
<comment type="caution">
    <text evidence="1">The sequence shown here is derived from an EMBL/GenBank/DDBJ whole genome shotgun (WGS) entry which is preliminary data.</text>
</comment>
<dbReference type="AlphaFoldDB" id="A0AAE2CW99"/>
<sequence length="151" mass="16778">MTFARKPFLGYHYAETKAAPHNPPPSRTACTSIHNSAHSAASTLGTTDHWAARQRNGNGTGVCLDGKGSKPHRQQRAKVLHRRSPLSFWHYYFLRREGIIIVRRRIRVGFELESSITAAEAVESGLSLAPRTRLGSTRSCLTWILALVVAM</sequence>
<keyword evidence="2" id="KW-1185">Reference proteome</keyword>
<proteinExistence type="predicted"/>
<dbReference type="Proteomes" id="UP001293254">
    <property type="component" value="Unassembled WGS sequence"/>
</dbReference>
<gene>
    <name evidence="1" type="ORF">Salat_0017400</name>
</gene>
<reference evidence="1" key="2">
    <citation type="journal article" date="2024" name="Plant">
        <title>Genomic evolution and insights into agronomic trait innovations of Sesamum species.</title>
        <authorList>
            <person name="Miao H."/>
            <person name="Wang L."/>
            <person name="Qu L."/>
            <person name="Liu H."/>
            <person name="Sun Y."/>
            <person name="Le M."/>
            <person name="Wang Q."/>
            <person name="Wei S."/>
            <person name="Zheng Y."/>
            <person name="Lin W."/>
            <person name="Duan Y."/>
            <person name="Cao H."/>
            <person name="Xiong S."/>
            <person name="Wang X."/>
            <person name="Wei L."/>
            <person name="Li C."/>
            <person name="Ma Q."/>
            <person name="Ju M."/>
            <person name="Zhao R."/>
            <person name="Li G."/>
            <person name="Mu C."/>
            <person name="Tian Q."/>
            <person name="Mei H."/>
            <person name="Zhang T."/>
            <person name="Gao T."/>
            <person name="Zhang H."/>
        </authorList>
    </citation>
    <scope>NUCLEOTIDE SEQUENCE</scope>
    <source>
        <strain evidence="1">3651</strain>
    </source>
</reference>
<evidence type="ECO:0000313" key="1">
    <source>
        <dbReference type="EMBL" id="KAK4436835.1"/>
    </source>
</evidence>
<organism evidence="1 2">
    <name type="scientific">Sesamum alatum</name>
    <dbReference type="NCBI Taxonomy" id="300844"/>
    <lineage>
        <taxon>Eukaryota</taxon>
        <taxon>Viridiplantae</taxon>
        <taxon>Streptophyta</taxon>
        <taxon>Embryophyta</taxon>
        <taxon>Tracheophyta</taxon>
        <taxon>Spermatophyta</taxon>
        <taxon>Magnoliopsida</taxon>
        <taxon>eudicotyledons</taxon>
        <taxon>Gunneridae</taxon>
        <taxon>Pentapetalae</taxon>
        <taxon>asterids</taxon>
        <taxon>lamiids</taxon>
        <taxon>Lamiales</taxon>
        <taxon>Pedaliaceae</taxon>
        <taxon>Sesamum</taxon>
    </lineage>
</organism>
<accession>A0AAE2CW99</accession>
<reference evidence="1" key="1">
    <citation type="submission" date="2020-06" db="EMBL/GenBank/DDBJ databases">
        <authorList>
            <person name="Li T."/>
            <person name="Hu X."/>
            <person name="Zhang T."/>
            <person name="Song X."/>
            <person name="Zhang H."/>
            <person name="Dai N."/>
            <person name="Sheng W."/>
            <person name="Hou X."/>
            <person name="Wei L."/>
        </authorList>
    </citation>
    <scope>NUCLEOTIDE SEQUENCE</scope>
    <source>
        <strain evidence="1">3651</strain>
        <tissue evidence="1">Leaf</tissue>
    </source>
</reference>
<dbReference type="EMBL" id="JACGWO010000001">
    <property type="protein sequence ID" value="KAK4436835.1"/>
    <property type="molecule type" value="Genomic_DNA"/>
</dbReference>